<dbReference type="Gene3D" id="3.40.50.300">
    <property type="entry name" value="P-loop containing nucleotide triphosphate hydrolases"/>
    <property type="match status" value="2"/>
</dbReference>
<feature type="domain" description="DNA2/NAM7 helicase-like C-terminal" evidence="6">
    <location>
        <begin position="973"/>
        <end position="1146"/>
    </location>
</feature>
<name>A0ABT8KEU3_9MICO</name>
<feature type="region of interest" description="Disordered" evidence="5">
    <location>
        <begin position="737"/>
        <end position="779"/>
    </location>
</feature>
<evidence type="ECO:0000313" key="8">
    <source>
        <dbReference type="EMBL" id="MDN4615687.1"/>
    </source>
</evidence>
<dbReference type="EMBL" id="JAROCF010000001">
    <property type="protein sequence ID" value="MDN4615687.1"/>
    <property type="molecule type" value="Genomic_DNA"/>
</dbReference>
<gene>
    <name evidence="8" type="ORF">P5G50_14645</name>
</gene>
<evidence type="ECO:0000313" key="9">
    <source>
        <dbReference type="Proteomes" id="UP001174208"/>
    </source>
</evidence>
<proteinExistence type="predicted"/>
<keyword evidence="4" id="KW-0067">ATP-binding</keyword>
<dbReference type="CDD" id="cd17934">
    <property type="entry name" value="DEXXQc_Upf1-like"/>
    <property type="match status" value="1"/>
</dbReference>
<dbReference type="InterPro" id="IPR027417">
    <property type="entry name" value="P-loop_NTPase"/>
</dbReference>
<feature type="domain" description="YprB ribonuclease H-like" evidence="7">
    <location>
        <begin position="315"/>
        <end position="503"/>
    </location>
</feature>
<reference evidence="8" key="1">
    <citation type="submission" date="2023-06" db="EMBL/GenBank/DDBJ databases">
        <title>MT1 and MT2 Draft Genomes of Novel Species.</title>
        <authorList>
            <person name="Venkateswaran K."/>
        </authorList>
    </citation>
    <scope>NUCLEOTIDE SEQUENCE</scope>
    <source>
        <strain evidence="8">F6_8S_P_1B</strain>
    </source>
</reference>
<evidence type="ECO:0000256" key="5">
    <source>
        <dbReference type="SAM" id="MobiDB-lite"/>
    </source>
</evidence>
<dbReference type="Proteomes" id="UP001174208">
    <property type="component" value="Unassembled WGS sequence"/>
</dbReference>
<evidence type="ECO:0000256" key="3">
    <source>
        <dbReference type="ARBA" id="ARBA00022806"/>
    </source>
</evidence>
<dbReference type="PANTHER" id="PTHR43788">
    <property type="entry name" value="DNA2/NAM7 HELICASE FAMILY MEMBER"/>
    <property type="match status" value="1"/>
</dbReference>
<dbReference type="InterPro" id="IPR012337">
    <property type="entry name" value="RNaseH-like_sf"/>
</dbReference>
<dbReference type="Pfam" id="PF13604">
    <property type="entry name" value="AAA_30"/>
    <property type="match status" value="1"/>
</dbReference>
<sequence>MFLLDGVIVTSASDLTEASKCEFAFLRTVDEKLGRIEKAEVVDDPMYVRSSRLGDEHEHHILERYREEFGAGVAEIERPESLTADSLAEAVRRTAEAFASGAEVVFQATFFDGAFVGFADFVVRLPDGRYRVQDSKLARSARVTALLQLAAYAEQLRRMGVEVDDTVELLLGDGSVSRHRLSDIEPVYRKRRSRLLRILDEHLADQGPVAWGDPRFTVCGRCDTCDAEVQAAHDVLLVAGMRITQREHLVAAGITTIDALAASTGPVDGLPDGTLDGLREQARLQLSAVEGAPPPVRVYNAPVLAALPHPDEGDIFFDFEGDPLYTEGAGERWNLDYLFGLVDNEERFTAFWAHDFAAERVALEAFLAFVRERRAQYPAMHIYHYAAYEQTHLLALAARHGVGEEEVDGLLRDNVMVDLYPLVRKAVRVGSRSYSIKKLEPLYMGTELRQSEVKNGADSITEYANARDLIALGREAEAQPLLDEIGDYNRYDCVSTLRLRDWLIARAQENGIPIGSAPMDETEVTPEESPLRAGLLAFAGDPLDPHRTPDREAMALAAAAIDFHRREQKSFWQAHFARLIQPVEEWAETRDVLVVDRVRVLRDWYLDEGQRVERRELLLSGQWGAGSAVRVSERSGPFLLYEYPGPYRQARSQPGARTTRTVAVVAANDDGSVVVRETLPEDVPAYADLPSALTPAAPPNTRALAEAIREWGGALLAARQADAWPVDATVDLLRRTPPRTRSEALAPDPTVATGADGGGFGSDGSDGDGSGGDGRDGDGRIDAVVASLLDLDRSYLAVQGPPGTGKSYLGAHVIARLVADHGWRIGVVAQSHAVVEHLLDRVVAAGLDPARAGKVPNDPSQPPAFTPLRANGHLTFAQENEATGYVIGGTAWDFANPARIPRDSLDLLVIDEAGQFSLASTVAVGVAARNLLLLGDPQQLPQVSQGRHPEPVDGSALGWVSDGHDVLPAEYGYFLAESRRMHPALASAVSVLSYEGRLRAHPCAAERQLTGITPGLHPVPVEHVGNSTASPEEAHVVVDLVRDALGRSWNDPSDGAEDQPLGPEQIIVVTPYNAQLAEVRAALDADGLTAVRVGTVDKFQGQEAAIAIVSLAASAAADVPRGMSFLLMKNRLNVAISRAKWAAYLVHSPELTEFLPTTPAGVGELSAFIRLVEPESAHRPRHVQPVAEAAGALRS</sequence>
<evidence type="ECO:0000259" key="7">
    <source>
        <dbReference type="Pfam" id="PF13482"/>
    </source>
</evidence>
<protein>
    <submittedName>
        <fullName evidence="8">TM0106 family RecB-like putative nuclease</fullName>
    </submittedName>
</protein>
<evidence type="ECO:0000256" key="2">
    <source>
        <dbReference type="ARBA" id="ARBA00022801"/>
    </source>
</evidence>
<evidence type="ECO:0000259" key="6">
    <source>
        <dbReference type="Pfam" id="PF13087"/>
    </source>
</evidence>
<dbReference type="InterPro" id="IPR038720">
    <property type="entry name" value="YprB_RNase_H-like_dom"/>
</dbReference>
<keyword evidence="3" id="KW-0347">Helicase</keyword>
<dbReference type="Pfam" id="PF13087">
    <property type="entry name" value="AAA_12"/>
    <property type="match status" value="1"/>
</dbReference>
<keyword evidence="1" id="KW-0547">Nucleotide-binding</keyword>
<dbReference type="PANTHER" id="PTHR43788:SF8">
    <property type="entry name" value="DNA-BINDING PROTEIN SMUBP-2"/>
    <property type="match status" value="1"/>
</dbReference>
<organism evidence="8 9">
    <name type="scientific">Leifsonia williamsii</name>
    <dbReference type="NCBI Taxonomy" id="3035919"/>
    <lineage>
        <taxon>Bacteria</taxon>
        <taxon>Bacillati</taxon>
        <taxon>Actinomycetota</taxon>
        <taxon>Actinomycetes</taxon>
        <taxon>Micrococcales</taxon>
        <taxon>Microbacteriaceae</taxon>
        <taxon>Leifsonia</taxon>
    </lineage>
</organism>
<dbReference type="InterPro" id="IPR019993">
    <property type="entry name" value="RecB_nuclease_TM0106_put"/>
</dbReference>
<evidence type="ECO:0000256" key="4">
    <source>
        <dbReference type="ARBA" id="ARBA00022840"/>
    </source>
</evidence>
<dbReference type="SUPFAM" id="SSF52540">
    <property type="entry name" value="P-loop containing nucleoside triphosphate hydrolases"/>
    <property type="match status" value="1"/>
</dbReference>
<dbReference type="NCBIfam" id="TIGR03491">
    <property type="entry name" value="TM0106 family RecB-like putative nuclease"/>
    <property type="match status" value="1"/>
</dbReference>
<dbReference type="CDD" id="cd18808">
    <property type="entry name" value="SF1_C_Upf1"/>
    <property type="match status" value="1"/>
</dbReference>
<accession>A0ABT8KEU3</accession>
<keyword evidence="2" id="KW-0378">Hydrolase</keyword>
<feature type="compositionally biased region" description="Gly residues" evidence="5">
    <location>
        <begin position="755"/>
        <end position="772"/>
    </location>
</feature>
<dbReference type="InterPro" id="IPR047187">
    <property type="entry name" value="SF1_C_Upf1"/>
</dbReference>
<dbReference type="InterPro" id="IPR041679">
    <property type="entry name" value="DNA2/NAM7-like_C"/>
</dbReference>
<dbReference type="InterPro" id="IPR050534">
    <property type="entry name" value="Coronavir_polyprotein_1ab"/>
</dbReference>
<evidence type="ECO:0000256" key="1">
    <source>
        <dbReference type="ARBA" id="ARBA00022741"/>
    </source>
</evidence>
<dbReference type="RefSeq" id="WP_301212907.1">
    <property type="nucleotide sequence ID" value="NZ_JAROCF010000001.1"/>
</dbReference>
<keyword evidence="9" id="KW-1185">Reference proteome</keyword>
<comment type="caution">
    <text evidence="8">The sequence shown here is derived from an EMBL/GenBank/DDBJ whole genome shotgun (WGS) entry which is preliminary data.</text>
</comment>
<dbReference type="Pfam" id="PF13482">
    <property type="entry name" value="RNase_H_2"/>
    <property type="match status" value="1"/>
</dbReference>
<dbReference type="SUPFAM" id="SSF53098">
    <property type="entry name" value="Ribonuclease H-like"/>
    <property type="match status" value="1"/>
</dbReference>